<proteinExistence type="inferred from homology"/>
<protein>
    <submittedName>
        <fullName evidence="9">Capsular polysaccharide biosynthesis protein</fullName>
    </submittedName>
</protein>
<evidence type="ECO:0000259" key="8">
    <source>
        <dbReference type="Pfam" id="PF02706"/>
    </source>
</evidence>
<evidence type="ECO:0000256" key="2">
    <source>
        <dbReference type="ARBA" id="ARBA00006683"/>
    </source>
</evidence>
<accession>A0A1G5RZZ5</accession>
<evidence type="ECO:0000256" key="7">
    <source>
        <dbReference type="SAM" id="Phobius"/>
    </source>
</evidence>
<keyword evidence="3" id="KW-1003">Cell membrane</keyword>
<reference evidence="9 10" key="1">
    <citation type="submission" date="2016-10" db="EMBL/GenBank/DDBJ databases">
        <authorList>
            <person name="de Groot N.N."/>
        </authorList>
    </citation>
    <scope>NUCLEOTIDE SEQUENCE [LARGE SCALE GENOMIC DNA]</scope>
    <source>
        <strain evidence="9 10">DSM 10317</strain>
    </source>
</reference>
<evidence type="ECO:0000256" key="6">
    <source>
        <dbReference type="ARBA" id="ARBA00023136"/>
    </source>
</evidence>
<dbReference type="Pfam" id="PF02706">
    <property type="entry name" value="Wzz"/>
    <property type="match status" value="1"/>
</dbReference>
<sequence>MFKNELEIDVGRCLGAIIKRKNIICLITVLFFVAGIGLTLNKGEDQYTAVATVYAAADGSYVDATNAVTAMNAYLNVANSYKVSQRAALIIGRSDVTATDVQNSVSVSSSSSNKTSSTAISSFMNSSATIISFSATTADPALSMEMADAMAQSYAIEMQDILNTDSVKTLDNAYTYNKSKDVTIEAWKNRIAAMLVGFILSSFIVVVCEIFDRKVRTVREASIRESIPVIGLIPDYKE</sequence>
<evidence type="ECO:0000313" key="10">
    <source>
        <dbReference type="Proteomes" id="UP000199428"/>
    </source>
</evidence>
<dbReference type="PANTHER" id="PTHR32309:SF31">
    <property type="entry name" value="CAPSULAR EXOPOLYSACCHARIDE FAMILY"/>
    <property type="match status" value="1"/>
</dbReference>
<organism evidence="9 10">
    <name type="scientific">Pseudobutyrivibrio xylanivorans</name>
    <dbReference type="NCBI Taxonomy" id="185007"/>
    <lineage>
        <taxon>Bacteria</taxon>
        <taxon>Bacillati</taxon>
        <taxon>Bacillota</taxon>
        <taxon>Clostridia</taxon>
        <taxon>Lachnospirales</taxon>
        <taxon>Lachnospiraceae</taxon>
        <taxon>Pseudobutyrivibrio</taxon>
    </lineage>
</organism>
<name>A0A1G5RZZ5_PSEXY</name>
<keyword evidence="4 7" id="KW-0812">Transmembrane</keyword>
<dbReference type="RefSeq" id="WP_176757646.1">
    <property type="nucleotide sequence ID" value="NZ_FMWK01000010.1"/>
</dbReference>
<dbReference type="InterPro" id="IPR050445">
    <property type="entry name" value="Bact_polysacc_biosynth/exp"/>
</dbReference>
<comment type="similarity">
    <text evidence="2">Belongs to the CpsC/CapA family.</text>
</comment>
<evidence type="ECO:0000256" key="4">
    <source>
        <dbReference type="ARBA" id="ARBA00022692"/>
    </source>
</evidence>
<evidence type="ECO:0000256" key="5">
    <source>
        <dbReference type="ARBA" id="ARBA00022989"/>
    </source>
</evidence>
<dbReference type="AlphaFoldDB" id="A0A1G5RZZ5"/>
<keyword evidence="5 7" id="KW-1133">Transmembrane helix</keyword>
<dbReference type="EMBL" id="FMWK01000010">
    <property type="protein sequence ID" value="SCZ79692.1"/>
    <property type="molecule type" value="Genomic_DNA"/>
</dbReference>
<dbReference type="InterPro" id="IPR003856">
    <property type="entry name" value="LPS_length_determ_N"/>
</dbReference>
<evidence type="ECO:0000313" key="9">
    <source>
        <dbReference type="EMBL" id="SCZ79692.1"/>
    </source>
</evidence>
<dbReference type="Proteomes" id="UP000199428">
    <property type="component" value="Unassembled WGS sequence"/>
</dbReference>
<evidence type="ECO:0000256" key="1">
    <source>
        <dbReference type="ARBA" id="ARBA00004651"/>
    </source>
</evidence>
<dbReference type="PANTHER" id="PTHR32309">
    <property type="entry name" value="TYROSINE-PROTEIN KINASE"/>
    <property type="match status" value="1"/>
</dbReference>
<feature type="domain" description="Polysaccharide chain length determinant N-terminal" evidence="8">
    <location>
        <begin position="7"/>
        <end position="81"/>
    </location>
</feature>
<dbReference type="GO" id="GO:0005886">
    <property type="term" value="C:plasma membrane"/>
    <property type="evidence" value="ECO:0007669"/>
    <property type="project" value="UniProtKB-SubCell"/>
</dbReference>
<evidence type="ECO:0000256" key="3">
    <source>
        <dbReference type="ARBA" id="ARBA00022475"/>
    </source>
</evidence>
<feature type="transmembrane region" description="Helical" evidence="7">
    <location>
        <begin position="21"/>
        <end position="40"/>
    </location>
</feature>
<keyword evidence="6 7" id="KW-0472">Membrane</keyword>
<gene>
    <name evidence="9" type="ORF">SAMN02910350_01901</name>
</gene>
<comment type="subcellular location">
    <subcellularLocation>
        <location evidence="1">Cell membrane</location>
        <topology evidence="1">Multi-pass membrane protein</topology>
    </subcellularLocation>
</comment>
<feature type="transmembrane region" description="Helical" evidence="7">
    <location>
        <begin position="191"/>
        <end position="211"/>
    </location>
</feature>